<dbReference type="Pfam" id="PF22732">
    <property type="entry name" value="MSL3_chromo-like"/>
    <property type="match status" value="1"/>
</dbReference>
<evidence type="ECO:0000259" key="13">
    <source>
        <dbReference type="Pfam" id="PF05712"/>
    </source>
</evidence>
<evidence type="ECO:0000256" key="10">
    <source>
        <dbReference type="ARBA" id="ARBA00069454"/>
    </source>
</evidence>
<dbReference type="GO" id="GO:0010468">
    <property type="term" value="P:regulation of gene expression"/>
    <property type="evidence" value="ECO:0007669"/>
    <property type="project" value="UniProtKB-ARBA"/>
</dbReference>
<dbReference type="Pfam" id="PF06991">
    <property type="entry name" value="MFAP1"/>
    <property type="match status" value="1"/>
</dbReference>
<protein>
    <recommendedName>
        <fullName evidence="10">Protein male-specific lethal-3</fullName>
    </recommendedName>
</protein>
<feature type="compositionally biased region" description="Acidic residues" evidence="12">
    <location>
        <begin position="711"/>
        <end position="734"/>
    </location>
</feature>
<evidence type="ECO:0000256" key="3">
    <source>
        <dbReference type="ARBA" id="ARBA00008155"/>
    </source>
</evidence>
<evidence type="ECO:0000313" key="16">
    <source>
        <dbReference type="EnsemblMetazoa" id="AMIN000481-PA"/>
    </source>
</evidence>
<dbReference type="GO" id="GO:0006325">
    <property type="term" value="P:chromatin organization"/>
    <property type="evidence" value="ECO:0007669"/>
    <property type="project" value="UniProtKB-KW"/>
</dbReference>
<feature type="region of interest" description="Disordered" evidence="12">
    <location>
        <begin position="549"/>
        <end position="742"/>
    </location>
</feature>
<keyword evidence="4" id="KW-0158">Chromosome</keyword>
<dbReference type="GO" id="GO:0072487">
    <property type="term" value="C:MSL complex"/>
    <property type="evidence" value="ECO:0007669"/>
    <property type="project" value="UniProtKB-ARBA"/>
</dbReference>
<keyword evidence="17" id="KW-1185">Reference proteome</keyword>
<dbReference type="Gene3D" id="2.30.30.140">
    <property type="match status" value="1"/>
</dbReference>
<feature type="region of interest" description="Disordered" evidence="12">
    <location>
        <begin position="121"/>
        <end position="142"/>
    </location>
</feature>
<dbReference type="SUPFAM" id="SSF54160">
    <property type="entry name" value="Chromo domain-like"/>
    <property type="match status" value="1"/>
</dbReference>
<keyword evidence="11" id="KW-0175">Coiled coil</keyword>
<organism evidence="16 17">
    <name type="scientific">Anopheles minimus</name>
    <dbReference type="NCBI Taxonomy" id="112268"/>
    <lineage>
        <taxon>Eukaryota</taxon>
        <taxon>Metazoa</taxon>
        <taxon>Ecdysozoa</taxon>
        <taxon>Arthropoda</taxon>
        <taxon>Hexapoda</taxon>
        <taxon>Insecta</taxon>
        <taxon>Pterygota</taxon>
        <taxon>Neoptera</taxon>
        <taxon>Endopterygota</taxon>
        <taxon>Diptera</taxon>
        <taxon>Nematocera</taxon>
        <taxon>Culicoidea</taxon>
        <taxon>Culicidae</taxon>
        <taxon>Anophelinae</taxon>
        <taxon>Anopheles</taxon>
    </lineage>
</organism>
<dbReference type="AlphaFoldDB" id="A0A182VR00"/>
<name>A0A182VR00_9DIPT</name>
<evidence type="ECO:0000256" key="9">
    <source>
        <dbReference type="ARBA" id="ARBA00023242"/>
    </source>
</evidence>
<feature type="compositionally biased region" description="Acidic residues" evidence="12">
    <location>
        <begin position="671"/>
        <end position="680"/>
    </location>
</feature>
<comment type="subcellular location">
    <subcellularLocation>
        <location evidence="2">Chromosome</location>
    </subcellularLocation>
    <subcellularLocation>
        <location evidence="1">Nucleus</location>
    </subcellularLocation>
</comment>
<evidence type="ECO:0000259" key="15">
    <source>
        <dbReference type="Pfam" id="PF22732"/>
    </source>
</evidence>
<evidence type="ECO:0000256" key="8">
    <source>
        <dbReference type="ARBA" id="ARBA00023163"/>
    </source>
</evidence>
<dbReference type="InterPro" id="IPR026541">
    <property type="entry name" value="MRG_dom"/>
</dbReference>
<dbReference type="InterPro" id="IPR016197">
    <property type="entry name" value="Chromo-like_dom_sf"/>
</dbReference>
<dbReference type="Pfam" id="PF05712">
    <property type="entry name" value="MRG"/>
    <property type="match status" value="1"/>
</dbReference>
<evidence type="ECO:0000256" key="11">
    <source>
        <dbReference type="SAM" id="Coils"/>
    </source>
</evidence>
<dbReference type="EnsemblMetazoa" id="AMIN000481-RA">
    <property type="protein sequence ID" value="AMIN000481-PA"/>
    <property type="gene ID" value="AMIN000481"/>
</dbReference>
<dbReference type="Gene3D" id="1.10.274.30">
    <property type="entry name" value="MRG domain"/>
    <property type="match status" value="2"/>
</dbReference>
<accession>A0A182VR00</accession>
<proteinExistence type="inferred from homology"/>
<feature type="compositionally biased region" description="Acidic residues" evidence="12">
    <location>
        <begin position="557"/>
        <end position="566"/>
    </location>
</feature>
<evidence type="ECO:0000313" key="17">
    <source>
        <dbReference type="Proteomes" id="UP000075920"/>
    </source>
</evidence>
<feature type="region of interest" description="Disordered" evidence="12">
    <location>
        <begin position="324"/>
        <end position="351"/>
    </location>
</feature>
<feature type="compositionally biased region" description="Acidic residues" evidence="12">
    <location>
        <begin position="581"/>
        <end position="592"/>
    </location>
</feature>
<feature type="domain" description="MRG" evidence="13">
    <location>
        <begin position="160"/>
        <end position="495"/>
    </location>
</feature>
<evidence type="ECO:0000256" key="5">
    <source>
        <dbReference type="ARBA" id="ARBA00022843"/>
    </source>
</evidence>
<dbReference type="STRING" id="112268.A0A182VR00"/>
<keyword evidence="6" id="KW-0156">Chromatin regulator</keyword>
<dbReference type="InterPro" id="IPR009730">
    <property type="entry name" value="MFAP1_C"/>
</dbReference>
<evidence type="ECO:0000256" key="2">
    <source>
        <dbReference type="ARBA" id="ARBA00004286"/>
    </source>
</evidence>
<dbReference type="VEuPathDB" id="VectorBase:AMIN000481"/>
<dbReference type="FunFam" id="2.30.30.140:FF:000042">
    <property type="entry name" value="male-specific lethal 3 homolog"/>
    <property type="match status" value="1"/>
</dbReference>
<keyword evidence="9" id="KW-0539">Nucleus</keyword>
<evidence type="ECO:0000259" key="14">
    <source>
        <dbReference type="Pfam" id="PF06991"/>
    </source>
</evidence>
<dbReference type="Proteomes" id="UP000075920">
    <property type="component" value="Unassembled WGS sequence"/>
</dbReference>
<feature type="compositionally biased region" description="Polar residues" evidence="12">
    <location>
        <begin position="129"/>
        <end position="142"/>
    </location>
</feature>
<feature type="compositionally biased region" description="Basic and acidic residues" evidence="12">
    <location>
        <begin position="605"/>
        <end position="614"/>
    </location>
</feature>
<reference evidence="16" key="2">
    <citation type="submission" date="2020-05" db="UniProtKB">
        <authorList>
            <consortium name="EnsemblMetazoa"/>
        </authorList>
    </citation>
    <scope>IDENTIFICATION</scope>
    <source>
        <strain evidence="16">MINIMUS1</strain>
    </source>
</reference>
<dbReference type="InterPro" id="IPR033194">
    <property type="entry name" value="MFAP1"/>
</dbReference>
<comment type="similarity">
    <text evidence="3">Belongs to the MFAP1 family.</text>
</comment>
<keyword evidence="5" id="KW-0832">Ubl conjugation</keyword>
<evidence type="ECO:0000256" key="6">
    <source>
        <dbReference type="ARBA" id="ARBA00022853"/>
    </source>
</evidence>
<sequence length="980" mass="115050">MVSTRGHNTKYKFCDGEKVLCYEPDPTKAKVLYDSKVLEVSEGKDKRGRRIVEYLIHFQGWNSSWDRKVSEDFILKDTEENRQLQKDLAKKSQLYQGGYLYRKDRKKQRAKSLTDRIESLTSAKAHPINPSSEDGSSCSNGFSRDENEYNFDDMDEYYSSSVESSHEEEKVYLQAGSKFRKHLDLDQHLIVSDGMLVELPAKLLVVTILEDFVRYYTIRQLFECGHQEQTKSRRRNSSALRSEHKIRDYEQIRTNVELCKEVADGLRVYFDFTLQDYLLYPQEKAQAQLVLAEENLRNFTYIASQNLSLDMLTVRLESPTIDVHQPLSEHSDHQSTSATSAEERRRRRLRSHKNEENEFVLDFGALQQSTAVASGQQGHHIQPNVAVECAGNLSPFGSSLNILRSVIPQNVTISREAKEILDDVFRWRILPSNAPAEPSMIYGAVHLARLIVKLPEFLSATAMADEKLKLLLKFLDIFAEFIEEHEEWFGKQFYFSLKDNEGKKVLKMSPPTTQYGIQSTAGAVPVKNTKGEISMQKVKVHRYVSGKRPEYAQYASSDEESEDDDFMEHRRANEEQQQREDSDDNELPEDADDPRIRRLQAVRAETQDDLERERKERHRVIHEPELVDSDDNNERSEDDEENDRRRYSDDDDREQTNASSRRRRISLGSESESEAELSDTEIERRRNLLKAKMLQQKQREEEELLQKQEEEGMSDSEESESSEYEEETESDEENEPRLKPLFVRKKDRTTIIEKEREANRQKQLEYEAKKMAKERRKQTLRLVEDSIKKELEKTKVENEPSLNDVNTDDENDEVEYEAWKLRELKRIKRDREEKEQIEKEKQEIERLRNMTEEERRQELRNNPKQVTNKNVKGKYKFLQKYYHRGAFYLDQEDEVYKQDFSAPTLEDHFDKTILPKVMQVKNFGRCGRTKYTHLVDQDTTKFDSPWVADTANSTIFHSEKAGGMKQVFDKPSLYRKKRDT</sequence>
<evidence type="ECO:0000256" key="12">
    <source>
        <dbReference type="SAM" id="MobiDB-lite"/>
    </source>
</evidence>
<dbReference type="InterPro" id="IPR038217">
    <property type="entry name" value="MRG_C_sf"/>
</dbReference>
<evidence type="ECO:0000256" key="4">
    <source>
        <dbReference type="ARBA" id="ARBA00022454"/>
    </source>
</evidence>
<dbReference type="GO" id="GO:0005634">
    <property type="term" value="C:nucleus"/>
    <property type="evidence" value="ECO:0007669"/>
    <property type="project" value="UniProtKB-SubCell"/>
</dbReference>
<feature type="compositionally biased region" description="Basic and acidic residues" evidence="12">
    <location>
        <begin position="567"/>
        <end position="580"/>
    </location>
</feature>
<feature type="compositionally biased region" description="Acidic residues" evidence="12">
    <location>
        <begin position="626"/>
        <end position="641"/>
    </location>
</feature>
<dbReference type="PROSITE" id="PS51640">
    <property type="entry name" value="MRG"/>
    <property type="match status" value="1"/>
</dbReference>
<evidence type="ECO:0000256" key="7">
    <source>
        <dbReference type="ARBA" id="ARBA00023015"/>
    </source>
</evidence>
<feature type="domain" description="Micro-fibrillar-associated protein 1 C-terminal" evidence="14">
    <location>
        <begin position="729"/>
        <end position="939"/>
    </location>
</feature>
<keyword evidence="7" id="KW-0805">Transcription regulation</keyword>
<feature type="compositionally biased region" description="Basic and acidic residues" evidence="12">
    <location>
        <begin position="697"/>
        <end position="710"/>
    </location>
</feature>
<evidence type="ECO:0000256" key="1">
    <source>
        <dbReference type="ARBA" id="ARBA00004123"/>
    </source>
</evidence>
<feature type="coiled-coil region" evidence="11">
    <location>
        <begin position="820"/>
        <end position="861"/>
    </location>
</feature>
<dbReference type="InterPro" id="IPR053820">
    <property type="entry name" value="MSL3_chromo-like"/>
</dbReference>
<keyword evidence="8" id="KW-0804">Transcription</keyword>
<feature type="region of interest" description="Disordered" evidence="12">
    <location>
        <begin position="794"/>
        <end position="813"/>
    </location>
</feature>
<reference evidence="17" key="1">
    <citation type="submission" date="2013-03" db="EMBL/GenBank/DDBJ databases">
        <title>The Genome Sequence of Anopheles minimus MINIMUS1.</title>
        <authorList>
            <consortium name="The Broad Institute Genomics Platform"/>
            <person name="Neafsey D.E."/>
            <person name="Walton C."/>
            <person name="Walker B."/>
            <person name="Young S.K."/>
            <person name="Zeng Q."/>
            <person name="Gargeya S."/>
            <person name="Fitzgerald M."/>
            <person name="Haas B."/>
            <person name="Abouelleil A."/>
            <person name="Allen A.W."/>
            <person name="Alvarado L."/>
            <person name="Arachchi H.M."/>
            <person name="Berlin A.M."/>
            <person name="Chapman S.B."/>
            <person name="Gainer-Dewar J."/>
            <person name="Goldberg J."/>
            <person name="Griggs A."/>
            <person name="Gujja S."/>
            <person name="Hansen M."/>
            <person name="Howarth C."/>
            <person name="Imamovic A."/>
            <person name="Ireland A."/>
            <person name="Larimer J."/>
            <person name="McCowan C."/>
            <person name="Murphy C."/>
            <person name="Pearson M."/>
            <person name="Poon T.W."/>
            <person name="Priest M."/>
            <person name="Roberts A."/>
            <person name="Saif S."/>
            <person name="Shea T."/>
            <person name="Sisk P."/>
            <person name="Sykes S."/>
            <person name="Wortman J."/>
            <person name="Nusbaum C."/>
            <person name="Birren B."/>
        </authorList>
    </citation>
    <scope>NUCLEOTIDE SEQUENCE [LARGE SCALE GENOMIC DNA]</scope>
    <source>
        <strain evidence="17">MINIMUS1</strain>
    </source>
</reference>
<feature type="domain" description="MSL3 chromodomain-like" evidence="15">
    <location>
        <begin position="13"/>
        <end position="90"/>
    </location>
</feature>
<dbReference type="PANTHER" id="PTHR15327">
    <property type="entry name" value="MICROFIBRIL-ASSOCIATED PROTEIN"/>
    <property type="match status" value="1"/>
</dbReference>